<evidence type="ECO:0000256" key="8">
    <source>
        <dbReference type="ARBA" id="ARBA00023306"/>
    </source>
</evidence>
<evidence type="ECO:0000256" key="11">
    <source>
        <dbReference type="ARBA" id="ARBA00047527"/>
    </source>
</evidence>
<evidence type="ECO:0000313" key="15">
    <source>
        <dbReference type="Proteomes" id="UP000297597"/>
    </source>
</evidence>
<comment type="catalytic activity">
    <reaction evidence="11 12">
        <text>phosphoenolpyruvate + UDP-N-acetyl-alpha-D-glucosamine = UDP-N-acetyl-3-O-(1-carboxyvinyl)-alpha-D-glucosamine + phosphate</text>
        <dbReference type="Rhea" id="RHEA:18681"/>
        <dbReference type="ChEBI" id="CHEBI:43474"/>
        <dbReference type="ChEBI" id="CHEBI:57705"/>
        <dbReference type="ChEBI" id="CHEBI:58702"/>
        <dbReference type="ChEBI" id="CHEBI:68483"/>
        <dbReference type="EC" id="2.5.1.7"/>
    </reaction>
</comment>
<keyword evidence="8 12" id="KW-0131">Cell cycle</keyword>
<dbReference type="InterPro" id="IPR001986">
    <property type="entry name" value="Enolpyruvate_Tfrase_dom"/>
</dbReference>
<comment type="caution">
    <text evidence="14">The sequence shown here is derived from an EMBL/GenBank/DDBJ whole genome shotgun (WGS) entry which is preliminary data.</text>
</comment>
<dbReference type="Proteomes" id="UP000297597">
    <property type="component" value="Unassembled WGS sequence"/>
</dbReference>
<dbReference type="Pfam" id="PF00275">
    <property type="entry name" value="EPSP_synthase"/>
    <property type="match status" value="1"/>
</dbReference>
<feature type="active site" description="Proton donor" evidence="12">
    <location>
        <position position="116"/>
    </location>
</feature>
<keyword evidence="3 12" id="KW-0963">Cytoplasm</keyword>
<dbReference type="InterPro" id="IPR036968">
    <property type="entry name" value="Enolpyruvate_Tfrase_sf"/>
</dbReference>
<dbReference type="HAMAP" id="MF_00111">
    <property type="entry name" value="MurA"/>
    <property type="match status" value="1"/>
</dbReference>
<feature type="binding site" evidence="12">
    <location>
        <begin position="22"/>
        <end position="23"/>
    </location>
    <ligand>
        <name>phosphoenolpyruvate</name>
        <dbReference type="ChEBI" id="CHEBI:58702"/>
    </ligand>
</feature>
<evidence type="ECO:0000256" key="10">
    <source>
        <dbReference type="ARBA" id="ARBA00038367"/>
    </source>
</evidence>
<dbReference type="InterPro" id="IPR013792">
    <property type="entry name" value="RNA3'P_cycl/enolpyr_Trfase_a/b"/>
</dbReference>
<dbReference type="GO" id="GO:0051301">
    <property type="term" value="P:cell division"/>
    <property type="evidence" value="ECO:0007669"/>
    <property type="project" value="UniProtKB-KW"/>
</dbReference>
<dbReference type="EMBL" id="QFFZ01000003">
    <property type="protein sequence ID" value="TEB13134.1"/>
    <property type="molecule type" value="Genomic_DNA"/>
</dbReference>
<evidence type="ECO:0000256" key="12">
    <source>
        <dbReference type="HAMAP-Rule" id="MF_00111"/>
    </source>
</evidence>
<dbReference type="NCBIfam" id="NF006873">
    <property type="entry name" value="PRK09369.1"/>
    <property type="match status" value="1"/>
</dbReference>
<dbReference type="GO" id="GO:0019277">
    <property type="term" value="P:UDP-N-acetylgalactosamine biosynthetic process"/>
    <property type="evidence" value="ECO:0007669"/>
    <property type="project" value="InterPro"/>
</dbReference>
<dbReference type="GO" id="GO:0005737">
    <property type="term" value="C:cytoplasm"/>
    <property type="evidence" value="ECO:0007669"/>
    <property type="project" value="UniProtKB-SubCell"/>
</dbReference>
<dbReference type="GO" id="GO:0008760">
    <property type="term" value="F:UDP-N-acetylglucosamine 1-carboxyvinyltransferase activity"/>
    <property type="evidence" value="ECO:0007669"/>
    <property type="project" value="UniProtKB-UniRule"/>
</dbReference>
<feature type="binding site" evidence="12">
    <location>
        <position position="92"/>
    </location>
    <ligand>
        <name>UDP-N-acetyl-alpha-D-glucosamine</name>
        <dbReference type="ChEBI" id="CHEBI:57705"/>
    </ligand>
</feature>
<dbReference type="CDD" id="cd01555">
    <property type="entry name" value="UdpNAET"/>
    <property type="match status" value="1"/>
</dbReference>
<evidence type="ECO:0000256" key="3">
    <source>
        <dbReference type="ARBA" id="ARBA00022490"/>
    </source>
</evidence>
<dbReference type="InterPro" id="IPR005750">
    <property type="entry name" value="UDP_GlcNAc_COvinyl_MurA"/>
</dbReference>
<feature type="binding site" evidence="12">
    <location>
        <position position="328"/>
    </location>
    <ligand>
        <name>UDP-N-acetyl-alpha-D-glucosamine</name>
        <dbReference type="ChEBI" id="CHEBI:57705"/>
    </ligand>
</feature>
<keyword evidence="6 12" id="KW-0133">Cell shape</keyword>
<comment type="subcellular location">
    <subcellularLocation>
        <location evidence="1 12">Cytoplasm</location>
    </subcellularLocation>
</comment>
<reference evidence="14 15" key="1">
    <citation type="journal article" date="2018" name="Environ. Microbiol.">
        <title>Novel energy conservation strategies and behaviour of Pelotomaculum schinkii driving syntrophic propionate catabolism.</title>
        <authorList>
            <person name="Hidalgo-Ahumada C.A.P."/>
            <person name="Nobu M.K."/>
            <person name="Narihiro T."/>
            <person name="Tamaki H."/>
            <person name="Liu W.T."/>
            <person name="Kamagata Y."/>
            <person name="Stams A.J.M."/>
            <person name="Imachi H."/>
            <person name="Sousa D.Z."/>
        </authorList>
    </citation>
    <scope>NUCLEOTIDE SEQUENCE [LARGE SCALE GENOMIC DNA]</scope>
    <source>
        <strain evidence="14 15">MGP</strain>
    </source>
</reference>
<dbReference type="PANTHER" id="PTHR43783:SF1">
    <property type="entry name" value="UDP-N-ACETYLGLUCOSAMINE 1-CARBOXYVINYLTRANSFERASE"/>
    <property type="match status" value="1"/>
</dbReference>
<evidence type="ECO:0000313" key="14">
    <source>
        <dbReference type="EMBL" id="TEB13134.1"/>
    </source>
</evidence>
<dbReference type="SUPFAM" id="SSF55205">
    <property type="entry name" value="EPT/RTPC-like"/>
    <property type="match status" value="1"/>
</dbReference>
<evidence type="ECO:0000256" key="4">
    <source>
        <dbReference type="ARBA" id="ARBA00022618"/>
    </source>
</evidence>
<keyword evidence="7 12" id="KW-0573">Peptidoglycan synthesis</keyword>
<protein>
    <recommendedName>
        <fullName evidence="12">UDP-N-acetylglucosamine 1-carboxyvinyltransferase</fullName>
        <ecNumber evidence="12">2.5.1.7</ecNumber>
    </recommendedName>
    <alternativeName>
        <fullName evidence="12">Enoylpyruvate transferase</fullName>
    </alternativeName>
    <alternativeName>
        <fullName evidence="12">UDP-N-acetylglucosamine enolpyruvyl transferase</fullName>
        <shortName evidence="12">EPT</shortName>
    </alternativeName>
</protein>
<dbReference type="AlphaFoldDB" id="A0A4Y7RVW8"/>
<comment type="pathway">
    <text evidence="2 12">Cell wall biogenesis; peptidoglycan biosynthesis.</text>
</comment>
<comment type="function">
    <text evidence="12">Cell wall formation. Adds enolpyruvyl to UDP-N-acetylglucosamine.</text>
</comment>
<comment type="caution">
    <text evidence="12">Lacks conserved residue(s) required for the propagation of feature annotation.</text>
</comment>
<dbReference type="InterPro" id="IPR050068">
    <property type="entry name" value="MurA_subfamily"/>
</dbReference>
<feature type="modified residue" description="2-(S-cysteinyl)pyruvic acid O-phosphothioketal" evidence="12">
    <location>
        <position position="116"/>
    </location>
</feature>
<dbReference type="EC" id="2.5.1.7" evidence="12"/>
<evidence type="ECO:0000256" key="6">
    <source>
        <dbReference type="ARBA" id="ARBA00022960"/>
    </source>
</evidence>
<dbReference type="GO" id="GO:0071555">
    <property type="term" value="P:cell wall organization"/>
    <property type="evidence" value="ECO:0007669"/>
    <property type="project" value="UniProtKB-KW"/>
</dbReference>
<evidence type="ECO:0000256" key="1">
    <source>
        <dbReference type="ARBA" id="ARBA00004496"/>
    </source>
</evidence>
<gene>
    <name evidence="14" type="primary">murAA_2</name>
    <name evidence="12" type="synonym">murA</name>
    <name evidence="14" type="ORF">Pmgp_00430</name>
</gene>
<keyword evidence="15" id="KW-1185">Reference proteome</keyword>
<dbReference type="PANTHER" id="PTHR43783">
    <property type="entry name" value="UDP-N-ACETYLGLUCOSAMINE 1-CARBOXYVINYLTRANSFERASE"/>
    <property type="match status" value="1"/>
</dbReference>
<dbReference type="GO" id="GO:0008360">
    <property type="term" value="P:regulation of cell shape"/>
    <property type="evidence" value="ECO:0007669"/>
    <property type="project" value="UniProtKB-KW"/>
</dbReference>
<dbReference type="UniPathway" id="UPA00219"/>
<proteinExistence type="inferred from homology"/>
<dbReference type="Gene3D" id="3.65.10.10">
    <property type="entry name" value="Enolpyruvate transferase domain"/>
    <property type="match status" value="2"/>
</dbReference>
<feature type="binding site" evidence="12">
    <location>
        <position position="306"/>
    </location>
    <ligand>
        <name>UDP-N-acetyl-alpha-D-glucosamine</name>
        <dbReference type="ChEBI" id="CHEBI:57705"/>
    </ligand>
</feature>
<sequence length="419" mass="44781">MYKFLIVGGNRLKGTISASGSKNATLPILAACILNSGENLIHGAPRLRDVSVMEDVLSYLGARVVCEGNTILVDSSNIQSVEISEELMRRMRASNLVLGALLGRFGKVKISYPGGCQIGSRPMNLHFKGLQAMGANIQEKYGYISAEAKKLSGADIHLDLPSVGATENLMMAAALAEGVTTIRNAAKEPEMVDLQNFLNKAGCKIKGAGTDTIKIEGVRGSELKPVVHSVIPDRIEAGTHLVAAAITGGDVTVANVIPEHMEPLLAKMREAGVEIAVGDDYVRVLGSGRIRAVDIKTMPYPGFPTDMQPQMMALLSLAEGTSVITETVFENRFKHVGELRRMGADIKVEGQSAIIKGVEKLSGAYIEASDLRAGASLVLAALAAENGSILENINHIDRGYERLELKYNALGARIIRVHN</sequence>
<comment type="similarity">
    <text evidence="10 12">Belongs to the EPSP synthase family. MurA subfamily.</text>
</comment>
<evidence type="ECO:0000256" key="7">
    <source>
        <dbReference type="ARBA" id="ARBA00022984"/>
    </source>
</evidence>
<dbReference type="NCBIfam" id="TIGR01072">
    <property type="entry name" value="murA"/>
    <property type="match status" value="1"/>
</dbReference>
<evidence type="ECO:0000256" key="9">
    <source>
        <dbReference type="ARBA" id="ARBA00023316"/>
    </source>
</evidence>
<evidence type="ECO:0000259" key="13">
    <source>
        <dbReference type="Pfam" id="PF00275"/>
    </source>
</evidence>
<keyword evidence="5 12" id="KW-0808">Transferase</keyword>
<dbReference type="OrthoDB" id="9803760at2"/>
<keyword evidence="12" id="KW-0670">Pyruvate</keyword>
<dbReference type="RefSeq" id="WP_134212321.1">
    <property type="nucleotide sequence ID" value="NZ_QFFZ01000003.1"/>
</dbReference>
<name>A0A4Y7RVW8_9FIRM</name>
<dbReference type="GO" id="GO:0009252">
    <property type="term" value="P:peptidoglycan biosynthetic process"/>
    <property type="evidence" value="ECO:0007669"/>
    <property type="project" value="UniProtKB-UniRule"/>
</dbReference>
<keyword evidence="4 12" id="KW-0132">Cell division</keyword>
<evidence type="ECO:0000256" key="5">
    <source>
        <dbReference type="ARBA" id="ARBA00022679"/>
    </source>
</evidence>
<feature type="domain" description="Enolpyruvate transferase" evidence="13">
    <location>
        <begin position="8"/>
        <end position="403"/>
    </location>
</feature>
<evidence type="ECO:0000256" key="2">
    <source>
        <dbReference type="ARBA" id="ARBA00004752"/>
    </source>
</evidence>
<organism evidence="14 15">
    <name type="scientific">Pelotomaculum propionicicum</name>
    <dbReference type="NCBI Taxonomy" id="258475"/>
    <lineage>
        <taxon>Bacteria</taxon>
        <taxon>Bacillati</taxon>
        <taxon>Bacillota</taxon>
        <taxon>Clostridia</taxon>
        <taxon>Eubacteriales</taxon>
        <taxon>Desulfotomaculaceae</taxon>
        <taxon>Pelotomaculum</taxon>
    </lineage>
</organism>
<accession>A0A4Y7RVW8</accession>
<keyword evidence="9 12" id="KW-0961">Cell wall biogenesis/degradation</keyword>